<protein>
    <submittedName>
        <fullName evidence="1">Uncharacterized protein</fullName>
    </submittedName>
</protein>
<reference evidence="1" key="1">
    <citation type="submission" date="2018-11" db="EMBL/GenBank/DDBJ databases">
        <authorList>
            <consortium name="Pathogen Informatics"/>
        </authorList>
    </citation>
    <scope>NUCLEOTIDE SEQUENCE</scope>
</reference>
<dbReference type="EMBL" id="CAAALY010269372">
    <property type="protein sequence ID" value="VEL41446.1"/>
    <property type="molecule type" value="Genomic_DNA"/>
</dbReference>
<name>A0A448XP41_9PLAT</name>
<dbReference type="Proteomes" id="UP000784294">
    <property type="component" value="Unassembled WGS sequence"/>
</dbReference>
<keyword evidence="2" id="KW-1185">Reference proteome</keyword>
<gene>
    <name evidence="1" type="ORF">PXEA_LOCUS34886</name>
</gene>
<evidence type="ECO:0000313" key="1">
    <source>
        <dbReference type="EMBL" id="VEL41446.1"/>
    </source>
</evidence>
<sequence>MSGFKRDPVLETSVEFICAAKANSSFYSRQALHQQRFNLLRTAPNASILSPANDRIPFHLVLMGRDGLNALSIEQLSTLIGFSALGSSEKGMLCHLAIPLPLHDSPLTFHLIRLEREDRQLTCMAFFETALFVYQAAAALAHFEPRISPRQPAHFCISKFGLSIAAESAETGLPPILPGQPLAEVERLLAPTLARIETLALCGSLGPGETCFTERDKQKVSYYILYFFINRHCHYLILMIMLEHAYYLFDQSHYHGEKI</sequence>
<evidence type="ECO:0000313" key="2">
    <source>
        <dbReference type="Proteomes" id="UP000784294"/>
    </source>
</evidence>
<dbReference type="AlphaFoldDB" id="A0A448XP41"/>
<organism evidence="1 2">
    <name type="scientific">Protopolystoma xenopodis</name>
    <dbReference type="NCBI Taxonomy" id="117903"/>
    <lineage>
        <taxon>Eukaryota</taxon>
        <taxon>Metazoa</taxon>
        <taxon>Spiralia</taxon>
        <taxon>Lophotrochozoa</taxon>
        <taxon>Platyhelminthes</taxon>
        <taxon>Monogenea</taxon>
        <taxon>Polyopisthocotylea</taxon>
        <taxon>Polystomatidea</taxon>
        <taxon>Polystomatidae</taxon>
        <taxon>Protopolystoma</taxon>
    </lineage>
</organism>
<comment type="caution">
    <text evidence="1">The sequence shown here is derived from an EMBL/GenBank/DDBJ whole genome shotgun (WGS) entry which is preliminary data.</text>
</comment>
<proteinExistence type="predicted"/>
<accession>A0A448XP41</accession>